<dbReference type="EMBL" id="JAEQNE010000010">
    <property type="protein sequence ID" value="MBL0394923.1"/>
    <property type="molecule type" value="Genomic_DNA"/>
</dbReference>
<keyword evidence="3" id="KW-0167">Capsid protein</keyword>
<dbReference type="InterPro" id="IPR007893">
    <property type="entry name" value="Spore_coat_U/FanG"/>
</dbReference>
<dbReference type="AlphaFoldDB" id="A0A937CWY5"/>
<accession>A0A937CWY5</accession>
<sequence>MKSPKIARIAAVALAAAFASAAFAADTQNLVVTANVQSTCKLTAVPAMTFTLDPTVGTDQTQTSAVQYKCTKNTAPSTFTVGGASAAAGYSNTLSGGALGSIPFTLAWTAPSSAGNGLGSSAAAITVTLTGTIVGTDYVNMAAGAYTQSVPVVIAP</sequence>
<evidence type="ECO:0000313" key="4">
    <source>
        <dbReference type="Proteomes" id="UP000599109"/>
    </source>
</evidence>
<feature type="chain" id="PRO_5037006025" evidence="1">
    <location>
        <begin position="25"/>
        <end position="156"/>
    </location>
</feature>
<organism evidence="3 4">
    <name type="scientific">Ramlibacter monticola</name>
    <dbReference type="NCBI Taxonomy" id="1926872"/>
    <lineage>
        <taxon>Bacteria</taxon>
        <taxon>Pseudomonadati</taxon>
        <taxon>Pseudomonadota</taxon>
        <taxon>Betaproteobacteria</taxon>
        <taxon>Burkholderiales</taxon>
        <taxon>Comamonadaceae</taxon>
        <taxon>Ramlibacter</taxon>
    </lineage>
</organism>
<protein>
    <submittedName>
        <fullName evidence="3">Spore coat protein U domain-containing protein</fullName>
    </submittedName>
</protein>
<dbReference type="RefSeq" id="WP_201677589.1">
    <property type="nucleotide sequence ID" value="NZ_JAEQNE010000010.1"/>
</dbReference>
<evidence type="ECO:0000259" key="2">
    <source>
        <dbReference type="Pfam" id="PF05229"/>
    </source>
</evidence>
<gene>
    <name evidence="3" type="ORF">JJ685_27555</name>
</gene>
<keyword evidence="1" id="KW-0732">Signal</keyword>
<dbReference type="Proteomes" id="UP000599109">
    <property type="component" value="Unassembled WGS sequence"/>
</dbReference>
<evidence type="ECO:0000313" key="3">
    <source>
        <dbReference type="EMBL" id="MBL0394923.1"/>
    </source>
</evidence>
<name>A0A937CWY5_9BURK</name>
<feature type="domain" description="Spore coat protein U/FanG" evidence="2">
    <location>
        <begin position="27"/>
        <end position="151"/>
    </location>
</feature>
<comment type="caution">
    <text evidence="3">The sequence shown here is derived from an EMBL/GenBank/DDBJ whole genome shotgun (WGS) entry which is preliminary data.</text>
</comment>
<keyword evidence="3" id="KW-0946">Virion</keyword>
<reference evidence="3 4" key="1">
    <citation type="journal article" date="2017" name="Int. J. Syst. Evol. Microbiol.">
        <title>Ramlibacter monticola sp. nov., isolated from forest soil.</title>
        <authorList>
            <person name="Chaudhary D.K."/>
            <person name="Kim J."/>
        </authorList>
    </citation>
    <scope>NUCLEOTIDE SEQUENCE [LARGE SCALE GENOMIC DNA]</scope>
    <source>
        <strain evidence="3 4">KACC 19175</strain>
    </source>
</reference>
<proteinExistence type="predicted"/>
<keyword evidence="4" id="KW-1185">Reference proteome</keyword>
<feature type="signal peptide" evidence="1">
    <location>
        <begin position="1"/>
        <end position="24"/>
    </location>
</feature>
<dbReference type="Pfam" id="PF05229">
    <property type="entry name" value="SCPU"/>
    <property type="match status" value="1"/>
</dbReference>
<evidence type="ECO:0000256" key="1">
    <source>
        <dbReference type="SAM" id="SignalP"/>
    </source>
</evidence>